<dbReference type="SUPFAM" id="SSF88697">
    <property type="entry name" value="PUA domain-like"/>
    <property type="match status" value="1"/>
</dbReference>
<accession>A0ABN7AGG4</accession>
<name>A0ABN7AGG4_9HEMI</name>
<dbReference type="Pfam" id="PF26292">
    <property type="entry name" value="PUA_elF2D"/>
    <property type="match status" value="1"/>
</dbReference>
<dbReference type="InterPro" id="IPR001950">
    <property type="entry name" value="SUI1"/>
</dbReference>
<dbReference type="InterPro" id="IPR039759">
    <property type="entry name" value="eIF2D_SUI1"/>
</dbReference>
<dbReference type="InterPro" id="IPR058886">
    <property type="entry name" value="SWIB_eIF2D"/>
</dbReference>
<feature type="domain" description="SUI1" evidence="3">
    <location>
        <begin position="499"/>
        <end position="573"/>
    </location>
</feature>
<dbReference type="PROSITE" id="PS50296">
    <property type="entry name" value="SUI1"/>
    <property type="match status" value="1"/>
</dbReference>
<dbReference type="CDD" id="cd11610">
    <property type="entry name" value="eIF2D_N"/>
    <property type="match status" value="1"/>
</dbReference>
<dbReference type="Pfam" id="PF01253">
    <property type="entry name" value="SUI1"/>
    <property type="match status" value="1"/>
</dbReference>
<dbReference type="SUPFAM" id="SSF55159">
    <property type="entry name" value="eIF1-like"/>
    <property type="match status" value="1"/>
</dbReference>
<sequence>MFKKPFKVKFNDLLKSSDKKKLLARLKRHMPQLGESELFTAKDDVTAIKVMTHSKTTAIVYRLNVAPIFFEVEGVIYPTAYTLWQHPRLLPAFVTFEAVIDILANGADLMLPGVSDVIFAGGEGQATVREGEPVNICTKENAACAAVGQSLVNDSGGAIRQSQTGKAVRVLHVCGDHLLLQLMDCVPHRPIISHQAYSEPQDQQSSIGDGSPLPGGASSAGASTDEPSGKENTIPAESVDVLITQLEQVQTEDTDQNTAIEPDMNDIADYCLLEGLCQKKLTLPILANLFYKNFMLVQVPPGLELNIKKTKYKKLSVMLKEMSAVKLLEFVDDKGVQSITKIDSSHALFRELRTSSRFEELMRRKKSAANQEAVANDNDSSIVSWERPVEIREDLIVNKVVSKVFEPYGFKKGDTVTTKQAREVIVSYIKDNTNTETSGKVDSKNVTIDPILADVQGTKSTTVPWADIVKNILDKMGSCYQIKTSKGRSLSGKGHLPKVEISTATRSGNKMVTLVNNMEKYGINVEECSKYCQHALAASATSHANSASTASGLQFQIQGNQKASISALLVERYGVPKTQILGFVEKKSKKKQP</sequence>
<dbReference type="PANTHER" id="PTHR12217:SF4">
    <property type="entry name" value="EUKARYOTIC TRANSLATION INITIATION FACTOR 2D"/>
    <property type="match status" value="1"/>
</dbReference>
<organism evidence="4 5">
    <name type="scientific">Nesidiocoris tenuis</name>
    <dbReference type="NCBI Taxonomy" id="355587"/>
    <lineage>
        <taxon>Eukaryota</taxon>
        <taxon>Metazoa</taxon>
        <taxon>Ecdysozoa</taxon>
        <taxon>Arthropoda</taxon>
        <taxon>Hexapoda</taxon>
        <taxon>Insecta</taxon>
        <taxon>Pterygota</taxon>
        <taxon>Neoptera</taxon>
        <taxon>Paraneoptera</taxon>
        <taxon>Hemiptera</taxon>
        <taxon>Heteroptera</taxon>
        <taxon>Panheteroptera</taxon>
        <taxon>Cimicomorpha</taxon>
        <taxon>Miridae</taxon>
        <taxon>Dicyphina</taxon>
        <taxon>Nesidiocoris</taxon>
    </lineage>
</organism>
<gene>
    <name evidence="4" type="ORF">NTJ_02763</name>
</gene>
<dbReference type="InterPro" id="IPR057429">
    <property type="entry name" value="WH_eIF2D"/>
</dbReference>
<keyword evidence="1" id="KW-0963">Cytoplasm</keyword>
<dbReference type="InterPro" id="IPR004521">
    <property type="entry name" value="Uncharacterised_CHP00451"/>
</dbReference>
<dbReference type="InterPro" id="IPR048248">
    <property type="entry name" value="PUA_eIF2d-like"/>
</dbReference>
<dbReference type="Pfam" id="PF17832">
    <property type="entry name" value="Pre-PUA"/>
    <property type="match status" value="1"/>
</dbReference>
<evidence type="ECO:0000256" key="2">
    <source>
        <dbReference type="SAM" id="MobiDB-lite"/>
    </source>
</evidence>
<dbReference type="PROSITE" id="PS50890">
    <property type="entry name" value="PUA"/>
    <property type="match status" value="1"/>
</dbReference>
<dbReference type="Pfam" id="PF25304">
    <property type="entry name" value="WHD_eIF2D"/>
    <property type="match status" value="1"/>
</dbReference>
<dbReference type="Gene3D" id="3.30.780.10">
    <property type="entry name" value="SUI1-like domain"/>
    <property type="match status" value="1"/>
</dbReference>
<dbReference type="Gene3D" id="3.10.400.20">
    <property type="match status" value="1"/>
</dbReference>
<dbReference type="EMBL" id="AP028910">
    <property type="protein sequence ID" value="BES89956.1"/>
    <property type="molecule type" value="Genomic_DNA"/>
</dbReference>
<dbReference type="InterPro" id="IPR048247">
    <property type="entry name" value="eIF2D_N"/>
</dbReference>
<feature type="region of interest" description="Disordered" evidence="2">
    <location>
        <begin position="197"/>
        <end position="233"/>
    </location>
</feature>
<evidence type="ECO:0000313" key="5">
    <source>
        <dbReference type="Proteomes" id="UP001307889"/>
    </source>
</evidence>
<keyword evidence="4" id="KW-0396">Initiation factor</keyword>
<dbReference type="NCBIfam" id="TIGR00451">
    <property type="entry name" value="unchar_dom_2"/>
    <property type="match status" value="1"/>
</dbReference>
<proteinExistence type="predicted"/>
<evidence type="ECO:0000259" key="3">
    <source>
        <dbReference type="PROSITE" id="PS50296"/>
    </source>
</evidence>
<evidence type="ECO:0000313" key="4">
    <source>
        <dbReference type="EMBL" id="BES89956.1"/>
    </source>
</evidence>
<dbReference type="PANTHER" id="PTHR12217">
    <property type="entry name" value="EUKARYOTIC TRANSLATION INITIATION FACTOR 2D"/>
    <property type="match status" value="1"/>
</dbReference>
<reference evidence="4 5" key="1">
    <citation type="submission" date="2023-09" db="EMBL/GenBank/DDBJ databases">
        <title>Nesidiocoris tenuis whole genome shotgun sequence.</title>
        <authorList>
            <person name="Shibata T."/>
            <person name="Shimoda M."/>
            <person name="Kobayashi T."/>
            <person name="Uehara T."/>
        </authorList>
    </citation>
    <scope>NUCLEOTIDE SEQUENCE [LARGE SCALE GENOMIC DNA]</scope>
    <source>
        <strain evidence="4 5">Japan</strain>
    </source>
</reference>
<dbReference type="Proteomes" id="UP001307889">
    <property type="component" value="Chromosome 2"/>
</dbReference>
<dbReference type="CDD" id="cd11608">
    <property type="entry name" value="eIF2D_C"/>
    <property type="match status" value="1"/>
</dbReference>
<keyword evidence="5" id="KW-1185">Reference proteome</keyword>
<dbReference type="InterPro" id="IPR039757">
    <property type="entry name" value="EIF2D"/>
</dbReference>
<dbReference type="CDD" id="cd21156">
    <property type="entry name" value="PUA_eIF2d-like"/>
    <property type="match status" value="1"/>
</dbReference>
<keyword evidence="4" id="KW-0648">Protein biosynthesis</keyword>
<protein>
    <submittedName>
        <fullName evidence="4">Eukaryotic translation initiation factor 2D</fullName>
    </submittedName>
</protein>
<dbReference type="GO" id="GO:0003743">
    <property type="term" value="F:translation initiation factor activity"/>
    <property type="evidence" value="ECO:0007669"/>
    <property type="project" value="UniProtKB-KW"/>
</dbReference>
<dbReference type="InterPro" id="IPR041366">
    <property type="entry name" value="Pre-PUA"/>
</dbReference>
<dbReference type="Pfam" id="PF26291">
    <property type="entry name" value="SWIB_eIF2D"/>
    <property type="match status" value="1"/>
</dbReference>
<dbReference type="InterPro" id="IPR036877">
    <property type="entry name" value="SUI1_dom_sf"/>
</dbReference>
<dbReference type="InterPro" id="IPR015947">
    <property type="entry name" value="PUA-like_sf"/>
</dbReference>
<evidence type="ECO:0000256" key="1">
    <source>
        <dbReference type="ARBA" id="ARBA00022490"/>
    </source>
</evidence>
<feature type="compositionally biased region" description="Polar residues" evidence="2">
    <location>
        <begin position="197"/>
        <end position="208"/>
    </location>
</feature>